<dbReference type="NCBIfam" id="TIGR03298">
    <property type="entry name" value="argP"/>
    <property type="match status" value="1"/>
</dbReference>
<dbReference type="NCBIfam" id="NF009888">
    <property type="entry name" value="PRK13348.1"/>
    <property type="match status" value="1"/>
</dbReference>
<feature type="domain" description="HTH lysR-type" evidence="8">
    <location>
        <begin position="3"/>
        <end position="59"/>
    </location>
</feature>
<dbReference type="GO" id="GO:0003677">
    <property type="term" value="F:DNA binding"/>
    <property type="evidence" value="ECO:0007669"/>
    <property type="project" value="UniProtKB-KW"/>
</dbReference>
<dbReference type="InterPro" id="IPR036388">
    <property type="entry name" value="WH-like_DNA-bd_sf"/>
</dbReference>
<keyword evidence="2" id="KW-0678">Repressor</keyword>
<dbReference type="PANTHER" id="PTHR30579:SF2">
    <property type="entry name" value="HTH-TYPE TRANSCRIPTIONAL REGULATOR ARGP"/>
    <property type="match status" value="1"/>
</dbReference>
<evidence type="ECO:0000256" key="5">
    <source>
        <dbReference type="ARBA" id="ARBA00023159"/>
    </source>
</evidence>
<reference evidence="9 10" key="1">
    <citation type="submission" date="2016-10" db="EMBL/GenBank/DDBJ databases">
        <authorList>
            <person name="de Groot N.N."/>
        </authorList>
    </citation>
    <scope>NUCLEOTIDE SEQUENCE [LARGE SCALE GENOMIC DNA]</scope>
    <source>
        <strain evidence="9 10">DSM 44892</strain>
    </source>
</reference>
<organism evidence="9 10">
    <name type="scientific">Rhodococcus triatomae</name>
    <dbReference type="NCBI Taxonomy" id="300028"/>
    <lineage>
        <taxon>Bacteria</taxon>
        <taxon>Bacillati</taxon>
        <taxon>Actinomycetota</taxon>
        <taxon>Actinomycetes</taxon>
        <taxon>Mycobacteriales</taxon>
        <taxon>Nocardiaceae</taxon>
        <taxon>Rhodococcus</taxon>
    </lineage>
</organism>
<dbReference type="SUPFAM" id="SSF46785">
    <property type="entry name" value="Winged helix' DNA-binding domain"/>
    <property type="match status" value="1"/>
</dbReference>
<gene>
    <name evidence="9" type="ORF">SAMN05444695_11521</name>
</gene>
<dbReference type="Gene3D" id="3.40.190.290">
    <property type="match status" value="1"/>
</dbReference>
<evidence type="ECO:0000256" key="4">
    <source>
        <dbReference type="ARBA" id="ARBA00023125"/>
    </source>
</evidence>
<keyword evidence="5" id="KW-0010">Activator</keyword>
<comment type="similarity">
    <text evidence="1">Belongs to the LysR transcriptional regulatory family.</text>
</comment>
<dbReference type="AlphaFoldDB" id="A0A1G8QFY7"/>
<keyword evidence="6" id="KW-0804">Transcription</keyword>
<dbReference type="RefSeq" id="WP_072738835.1">
    <property type="nucleotide sequence ID" value="NZ_CP048813.1"/>
</dbReference>
<evidence type="ECO:0000313" key="9">
    <source>
        <dbReference type="EMBL" id="SDJ03709.1"/>
    </source>
</evidence>
<evidence type="ECO:0000259" key="8">
    <source>
        <dbReference type="PROSITE" id="PS50931"/>
    </source>
</evidence>
<keyword evidence="3" id="KW-0805">Transcription regulation</keyword>
<dbReference type="Gene3D" id="1.10.10.10">
    <property type="entry name" value="Winged helix-like DNA-binding domain superfamily/Winged helix DNA-binding domain"/>
    <property type="match status" value="1"/>
</dbReference>
<dbReference type="Proteomes" id="UP000183263">
    <property type="component" value="Unassembled WGS sequence"/>
</dbReference>
<dbReference type="PANTHER" id="PTHR30579">
    <property type="entry name" value="TRANSCRIPTIONAL REGULATOR"/>
    <property type="match status" value="1"/>
</dbReference>
<dbReference type="GO" id="GO:0003700">
    <property type="term" value="F:DNA-binding transcription factor activity"/>
    <property type="evidence" value="ECO:0007669"/>
    <property type="project" value="InterPro"/>
</dbReference>
<dbReference type="NCBIfam" id="NF002964">
    <property type="entry name" value="PRK03635.1"/>
    <property type="match status" value="1"/>
</dbReference>
<dbReference type="Pfam" id="PF00126">
    <property type="entry name" value="HTH_1"/>
    <property type="match status" value="1"/>
</dbReference>
<accession>A0A1G8QFY7</accession>
<sequence length="293" mass="31843">MDIEFAQLRTLAAVVDEGTFEAAARTLHVTPSAVSQRIKALEQQVGGVLVRRSKPVQATESGQVVLRLAKQVARLEQDALDALAPTGAGPVTVTIVVNADSLTTWMIPALGRVDPRYRLQFDLRREDEYHSAELLRDGTAMAAVTSEPEAVQGCSVVKLGAMRYRALCSPEFAGRWFPDGADAESLASAPVVDFDRKDDLQTRFLRRVTRRRVTPPRHYVPGSSAYADAVRHGLGWGMVPQVQAAADLAAGAFVEVLPDAFIDVPLYWQRWKLDSPALAAVTDAVREGARGAL</sequence>
<dbReference type="InterPro" id="IPR017685">
    <property type="entry name" value="ArgP"/>
</dbReference>
<dbReference type="EMBL" id="FNDN01000015">
    <property type="protein sequence ID" value="SDJ03709.1"/>
    <property type="molecule type" value="Genomic_DNA"/>
</dbReference>
<evidence type="ECO:0000313" key="10">
    <source>
        <dbReference type="Proteomes" id="UP000183263"/>
    </source>
</evidence>
<dbReference type="FunFam" id="1.10.10.10:FF:000456">
    <property type="entry name" value="LysR family transcriptional regulator ArgP"/>
    <property type="match status" value="1"/>
</dbReference>
<dbReference type="InterPro" id="IPR036390">
    <property type="entry name" value="WH_DNA-bd_sf"/>
</dbReference>
<protein>
    <recommendedName>
        <fullName evidence="7">HTH-type transcriptional regulator LysG</fullName>
    </recommendedName>
</protein>
<evidence type="ECO:0000256" key="6">
    <source>
        <dbReference type="ARBA" id="ARBA00023163"/>
    </source>
</evidence>
<keyword evidence="10" id="KW-1185">Reference proteome</keyword>
<evidence type="ECO:0000256" key="1">
    <source>
        <dbReference type="ARBA" id="ARBA00009437"/>
    </source>
</evidence>
<evidence type="ECO:0000256" key="2">
    <source>
        <dbReference type="ARBA" id="ARBA00022491"/>
    </source>
</evidence>
<dbReference type="InterPro" id="IPR050176">
    <property type="entry name" value="LTTR"/>
</dbReference>
<dbReference type="InterPro" id="IPR005119">
    <property type="entry name" value="LysR_subst-bd"/>
</dbReference>
<dbReference type="SUPFAM" id="SSF53850">
    <property type="entry name" value="Periplasmic binding protein-like II"/>
    <property type="match status" value="1"/>
</dbReference>
<dbReference type="PROSITE" id="PS50931">
    <property type="entry name" value="HTH_LYSR"/>
    <property type="match status" value="1"/>
</dbReference>
<dbReference type="Pfam" id="PF03466">
    <property type="entry name" value="LysR_substrate"/>
    <property type="match status" value="1"/>
</dbReference>
<name>A0A1G8QFY7_9NOCA</name>
<evidence type="ECO:0000256" key="7">
    <source>
        <dbReference type="ARBA" id="ARBA00074218"/>
    </source>
</evidence>
<keyword evidence="4" id="KW-0238">DNA-binding</keyword>
<evidence type="ECO:0000256" key="3">
    <source>
        <dbReference type="ARBA" id="ARBA00023015"/>
    </source>
</evidence>
<dbReference type="InterPro" id="IPR000847">
    <property type="entry name" value="LysR_HTH_N"/>
</dbReference>
<proteinExistence type="inferred from homology"/>
<dbReference type="OrthoDB" id="3252676at2"/>